<name>A0A8J3TEF0_9ACTN</name>
<keyword evidence="5" id="KW-0378">Hydrolase</keyword>
<feature type="domain" description="Helicase ATP-binding" evidence="3">
    <location>
        <begin position="1"/>
        <end position="173"/>
    </location>
</feature>
<dbReference type="SMART" id="SM00490">
    <property type="entry name" value="HELICc"/>
    <property type="match status" value="1"/>
</dbReference>
<evidence type="ECO:0000256" key="2">
    <source>
        <dbReference type="ARBA" id="ARBA00022840"/>
    </source>
</evidence>
<comment type="caution">
    <text evidence="5">The sequence shown here is derived from an EMBL/GenBank/DDBJ whole genome shotgun (WGS) entry which is preliminary data.</text>
</comment>
<dbReference type="PANTHER" id="PTHR47962">
    <property type="entry name" value="ATP-DEPENDENT HELICASE LHR-RELATED-RELATED"/>
    <property type="match status" value="1"/>
</dbReference>
<dbReference type="SUPFAM" id="SSF52540">
    <property type="entry name" value="P-loop containing nucleoside triphosphate hydrolases"/>
    <property type="match status" value="1"/>
</dbReference>
<dbReference type="PROSITE" id="PS51194">
    <property type="entry name" value="HELICASE_CTER"/>
    <property type="match status" value="1"/>
</dbReference>
<dbReference type="EMBL" id="BOON01000030">
    <property type="protein sequence ID" value="GII23652.1"/>
    <property type="molecule type" value="Genomic_DNA"/>
</dbReference>
<keyword evidence="6" id="KW-1185">Reference proteome</keyword>
<dbReference type="PROSITE" id="PS51192">
    <property type="entry name" value="HELICASE_ATP_BIND_1"/>
    <property type="match status" value="1"/>
</dbReference>
<proteinExistence type="predicted"/>
<dbReference type="GO" id="GO:0005524">
    <property type="term" value="F:ATP binding"/>
    <property type="evidence" value="ECO:0007669"/>
    <property type="project" value="UniProtKB-KW"/>
</dbReference>
<accession>A0A8J3TEF0</accession>
<reference evidence="5" key="1">
    <citation type="submission" date="2021-01" db="EMBL/GenBank/DDBJ databases">
        <title>Whole genome shotgun sequence of Planosporangium mesophilum NBRC 109066.</title>
        <authorList>
            <person name="Komaki H."/>
            <person name="Tamura T."/>
        </authorList>
    </citation>
    <scope>NUCLEOTIDE SEQUENCE</scope>
    <source>
        <strain evidence="5">NBRC 109066</strain>
    </source>
</reference>
<dbReference type="InterPro" id="IPR011545">
    <property type="entry name" value="DEAD/DEAH_box_helicase_dom"/>
</dbReference>
<dbReference type="InterPro" id="IPR052511">
    <property type="entry name" value="ATP-dep_Helicase"/>
</dbReference>
<dbReference type="GO" id="GO:0004386">
    <property type="term" value="F:helicase activity"/>
    <property type="evidence" value="ECO:0007669"/>
    <property type="project" value="UniProtKB-KW"/>
</dbReference>
<dbReference type="InterPro" id="IPR027417">
    <property type="entry name" value="P-loop_NTPase"/>
</dbReference>
<gene>
    <name evidence="5" type="ORF">Pme01_32490</name>
</gene>
<evidence type="ECO:0000313" key="6">
    <source>
        <dbReference type="Proteomes" id="UP000599074"/>
    </source>
</evidence>
<feature type="domain" description="Helicase C-terminal" evidence="4">
    <location>
        <begin position="208"/>
        <end position="356"/>
    </location>
</feature>
<dbReference type="InterPro" id="IPR001650">
    <property type="entry name" value="Helicase_C-like"/>
</dbReference>
<dbReference type="GO" id="GO:0003677">
    <property type="term" value="F:DNA binding"/>
    <property type="evidence" value="ECO:0007669"/>
    <property type="project" value="TreeGrafter"/>
</dbReference>
<dbReference type="Pfam" id="PF00271">
    <property type="entry name" value="Helicase_C"/>
    <property type="match status" value="1"/>
</dbReference>
<keyword evidence="5" id="KW-0347">Helicase</keyword>
<protein>
    <submittedName>
        <fullName evidence="5">ATP-dependent helicase</fullName>
    </submittedName>
</protein>
<dbReference type="Gene3D" id="3.40.50.300">
    <property type="entry name" value="P-loop containing nucleotide triphosphate hydrolases"/>
    <property type="match status" value="2"/>
</dbReference>
<evidence type="ECO:0000256" key="1">
    <source>
        <dbReference type="ARBA" id="ARBA00022741"/>
    </source>
</evidence>
<dbReference type="InterPro" id="IPR014001">
    <property type="entry name" value="Helicase_ATP-bd"/>
</dbReference>
<dbReference type="GO" id="GO:0016887">
    <property type="term" value="F:ATP hydrolysis activity"/>
    <property type="evidence" value="ECO:0007669"/>
    <property type="project" value="TreeGrafter"/>
</dbReference>
<keyword evidence="2" id="KW-0067">ATP-binding</keyword>
<sequence>MEPLISGKDALLLAPTAGGKTEAAVFPLLTSMIEYGWRGLSVLYVCPLRALLNNLHPRVDGYARWVGRAAGVWHGDTKPSQRRAMRAERPDILLTTPESLESLLVSPSVNPREFFGDVQAVIVDEVHAFAGDDRGWHLLAVLERISRLANRPIQRVGLSATVGNPQELLSWLQGAGAATRPSVVVAPVAAGPPSPAQIEVDYVGSVQNAATVISALHRGEKRLVFCETRRRAEELALALRSRTVTTFVSHSSLSADERRRAEQAFAEARDCVIVATSTLELGIDVGDLDRVIQLDAPRSVASFLQRLGRTGRRAGSERNMLFLATSAKNLLHATGLLRLWNTGFVEPISPPPAPRHIAAQQLLALCLQEGRAGETIWREWWGDLPIFDESARDVAEWLVANGHLERDSSGMLFIGPETERRYGRRNFMELLAVFTAAPEFTVLYGRQEVGGADPLMLMRKVEGPRVLSLAGRPWRVTHIDWPHRRCFVEPTDIPGRSVWQGMTPPQSFELSRAQRDVLLGATPEVGLSKRATEALAKLRVEAGHRAWADGTVVESDGENIVWWTWAGERANATLAAALPDVVDPDCDLDDHCIRLRDDVSRDRLRAAIDRLEDELPRPVVVDEALQQLKFAEMLPAKLAQDTLGLRLADPGGALAVVAERIRWYHSSDS</sequence>
<evidence type="ECO:0000259" key="3">
    <source>
        <dbReference type="PROSITE" id="PS51192"/>
    </source>
</evidence>
<organism evidence="5 6">
    <name type="scientific">Planosporangium mesophilum</name>
    <dbReference type="NCBI Taxonomy" id="689768"/>
    <lineage>
        <taxon>Bacteria</taxon>
        <taxon>Bacillati</taxon>
        <taxon>Actinomycetota</taxon>
        <taxon>Actinomycetes</taxon>
        <taxon>Micromonosporales</taxon>
        <taxon>Micromonosporaceae</taxon>
        <taxon>Planosporangium</taxon>
    </lineage>
</organism>
<evidence type="ECO:0000313" key="5">
    <source>
        <dbReference type="EMBL" id="GII23652.1"/>
    </source>
</evidence>
<evidence type="ECO:0000259" key="4">
    <source>
        <dbReference type="PROSITE" id="PS51194"/>
    </source>
</evidence>
<keyword evidence="1" id="KW-0547">Nucleotide-binding</keyword>
<dbReference type="Proteomes" id="UP000599074">
    <property type="component" value="Unassembled WGS sequence"/>
</dbReference>
<dbReference type="AlphaFoldDB" id="A0A8J3TEF0"/>
<dbReference type="SMART" id="SM00487">
    <property type="entry name" value="DEXDc"/>
    <property type="match status" value="1"/>
</dbReference>
<dbReference type="Pfam" id="PF00270">
    <property type="entry name" value="DEAD"/>
    <property type="match status" value="1"/>
</dbReference>
<dbReference type="PANTHER" id="PTHR47962:SF5">
    <property type="entry name" value="ATP-DEPENDENT HELICASE LHR-RELATED"/>
    <property type="match status" value="1"/>
</dbReference>